<keyword evidence="5" id="KW-0547">Nucleotide-binding</keyword>
<dbReference type="SUPFAM" id="SSF53623">
    <property type="entry name" value="MurD-like peptide ligases, catalytic domain"/>
    <property type="match status" value="1"/>
</dbReference>
<dbReference type="EC" id="6.3.2.17" evidence="2"/>
<dbReference type="SUPFAM" id="SSF53244">
    <property type="entry name" value="MurD-like peptide ligases, peptide-binding domain"/>
    <property type="match status" value="1"/>
</dbReference>
<evidence type="ECO:0000256" key="1">
    <source>
        <dbReference type="ARBA" id="ARBA00008276"/>
    </source>
</evidence>
<gene>
    <name evidence="13" type="ORF">GCM10009755_09800</name>
</gene>
<sequence>MTDTPNPAAGPDDVPGPEGPDGADGAAGAAGALPGTDEWNALAPLVPDDPDADLVADVDEDEAPRPLPAEPRGTAELARVYSALLARAGETLIEKRLDATARACELLGDVHRSAPVITLTGTNGKTSTARMVDALLREHGLRVGRFTSPHLHRVTERVAVDGEEVSESVFVRVYDEIEPILQMVDAELESAGRGKLTFFETLTVLGFAIFADAPVDVVVLEVGMGGEWDSTNVADAQVCGFTPIGLDHQAFLGDTLEKIAATKAGILDRNIEPTPAPHPVAVVGHQEEAAAEELEAQFGRRGVRGLWAGREFDVVERARAVDGQLVTVRGLLGEYRDLFLPLHGEHQAQNAAQALVIAEAFLTDPDRLGSVGDPAAAEGEAARPLDAELIGSAFSSMSSPGRAEILRSEPTVLVDGAHNPAGAAVLANTLAEAFDFREVIAVVAVFADKDPHGLLEHVRKFADRVVVTETLSDRALPVDELADAASEWWDRDDVLRERDMNAALMKAIDLALEDGEPGIGIVVTGSLTTVAEARTLLGRTGI</sequence>
<dbReference type="Gene3D" id="3.90.190.20">
    <property type="entry name" value="Mur ligase, C-terminal domain"/>
    <property type="match status" value="1"/>
</dbReference>
<dbReference type="EMBL" id="BAAANO010000008">
    <property type="protein sequence ID" value="GAA2002903.1"/>
    <property type="molecule type" value="Genomic_DNA"/>
</dbReference>
<dbReference type="RefSeq" id="WP_344307496.1">
    <property type="nucleotide sequence ID" value="NZ_BAAANO010000008.1"/>
</dbReference>
<dbReference type="InterPro" id="IPR036615">
    <property type="entry name" value="Mur_ligase_C_dom_sf"/>
</dbReference>
<evidence type="ECO:0000259" key="12">
    <source>
        <dbReference type="Pfam" id="PF08245"/>
    </source>
</evidence>
<feature type="compositionally biased region" description="Low complexity" evidence="10">
    <location>
        <begin position="23"/>
        <end position="46"/>
    </location>
</feature>
<dbReference type="Pfam" id="PF08245">
    <property type="entry name" value="Mur_ligase_M"/>
    <property type="match status" value="1"/>
</dbReference>
<protein>
    <recommendedName>
        <fullName evidence="2">tetrahydrofolate synthase</fullName>
        <ecNumber evidence="2">6.3.2.17</ecNumber>
    </recommendedName>
    <alternativeName>
        <fullName evidence="8">Tetrahydrofolylpolyglutamate synthase</fullName>
    </alternativeName>
</protein>
<dbReference type="Proteomes" id="UP001500755">
    <property type="component" value="Unassembled WGS sequence"/>
</dbReference>
<dbReference type="Gene3D" id="3.40.1190.10">
    <property type="entry name" value="Mur-like, catalytic domain"/>
    <property type="match status" value="1"/>
</dbReference>
<dbReference type="InterPro" id="IPR036565">
    <property type="entry name" value="Mur-like_cat_sf"/>
</dbReference>
<dbReference type="PANTHER" id="PTHR11136">
    <property type="entry name" value="FOLYLPOLYGLUTAMATE SYNTHASE-RELATED"/>
    <property type="match status" value="1"/>
</dbReference>
<evidence type="ECO:0000256" key="10">
    <source>
        <dbReference type="SAM" id="MobiDB-lite"/>
    </source>
</evidence>
<keyword evidence="7" id="KW-0460">Magnesium</keyword>
<keyword evidence="6" id="KW-0067">ATP-binding</keyword>
<keyword evidence="4" id="KW-0479">Metal-binding</keyword>
<evidence type="ECO:0000313" key="13">
    <source>
        <dbReference type="EMBL" id="GAA2002903.1"/>
    </source>
</evidence>
<evidence type="ECO:0000256" key="6">
    <source>
        <dbReference type="ARBA" id="ARBA00022840"/>
    </source>
</evidence>
<dbReference type="Pfam" id="PF02875">
    <property type="entry name" value="Mur_ligase_C"/>
    <property type="match status" value="1"/>
</dbReference>
<keyword evidence="14" id="KW-1185">Reference proteome</keyword>
<comment type="similarity">
    <text evidence="1">Belongs to the folylpolyglutamate synthase family.</text>
</comment>
<dbReference type="InterPro" id="IPR013221">
    <property type="entry name" value="Mur_ligase_cen"/>
</dbReference>
<dbReference type="InterPro" id="IPR001645">
    <property type="entry name" value="Folylpolyglutamate_synth"/>
</dbReference>
<dbReference type="InterPro" id="IPR004101">
    <property type="entry name" value="Mur_ligase_C"/>
</dbReference>
<evidence type="ECO:0000256" key="2">
    <source>
        <dbReference type="ARBA" id="ARBA00013025"/>
    </source>
</evidence>
<feature type="domain" description="Mur ligase C-terminal" evidence="11">
    <location>
        <begin position="401"/>
        <end position="526"/>
    </location>
</feature>
<evidence type="ECO:0000256" key="8">
    <source>
        <dbReference type="ARBA" id="ARBA00030592"/>
    </source>
</evidence>
<reference evidence="14" key="1">
    <citation type="journal article" date="2019" name="Int. J. Syst. Evol. Microbiol.">
        <title>The Global Catalogue of Microorganisms (GCM) 10K type strain sequencing project: providing services to taxonomists for standard genome sequencing and annotation.</title>
        <authorList>
            <consortium name="The Broad Institute Genomics Platform"/>
            <consortium name="The Broad Institute Genome Sequencing Center for Infectious Disease"/>
            <person name="Wu L."/>
            <person name="Ma J."/>
        </authorList>
    </citation>
    <scope>NUCLEOTIDE SEQUENCE [LARGE SCALE GENOMIC DNA]</scope>
    <source>
        <strain evidence="14">JCM 14546</strain>
    </source>
</reference>
<evidence type="ECO:0000256" key="9">
    <source>
        <dbReference type="ARBA" id="ARBA00047493"/>
    </source>
</evidence>
<name>A0ABP5EQ47_9MICO</name>
<dbReference type="NCBIfam" id="TIGR01499">
    <property type="entry name" value="folC"/>
    <property type="match status" value="1"/>
</dbReference>
<evidence type="ECO:0000313" key="14">
    <source>
        <dbReference type="Proteomes" id="UP001500755"/>
    </source>
</evidence>
<comment type="caution">
    <text evidence="13">The sequence shown here is derived from an EMBL/GenBank/DDBJ whole genome shotgun (WGS) entry which is preliminary data.</text>
</comment>
<evidence type="ECO:0000256" key="7">
    <source>
        <dbReference type="ARBA" id="ARBA00022842"/>
    </source>
</evidence>
<dbReference type="PANTHER" id="PTHR11136:SF0">
    <property type="entry name" value="DIHYDROFOLATE SYNTHETASE-RELATED"/>
    <property type="match status" value="1"/>
</dbReference>
<evidence type="ECO:0000259" key="11">
    <source>
        <dbReference type="Pfam" id="PF02875"/>
    </source>
</evidence>
<evidence type="ECO:0000256" key="5">
    <source>
        <dbReference type="ARBA" id="ARBA00022741"/>
    </source>
</evidence>
<evidence type="ECO:0000256" key="3">
    <source>
        <dbReference type="ARBA" id="ARBA00022598"/>
    </source>
</evidence>
<organism evidence="13 14">
    <name type="scientific">Brevibacterium samyangense</name>
    <dbReference type="NCBI Taxonomy" id="366888"/>
    <lineage>
        <taxon>Bacteria</taxon>
        <taxon>Bacillati</taxon>
        <taxon>Actinomycetota</taxon>
        <taxon>Actinomycetes</taxon>
        <taxon>Micrococcales</taxon>
        <taxon>Brevibacteriaceae</taxon>
        <taxon>Brevibacterium</taxon>
    </lineage>
</organism>
<feature type="domain" description="Mur ligase central" evidence="12">
    <location>
        <begin position="120"/>
        <end position="357"/>
    </location>
</feature>
<feature type="region of interest" description="Disordered" evidence="10">
    <location>
        <begin position="1"/>
        <end position="53"/>
    </location>
</feature>
<evidence type="ECO:0000256" key="4">
    <source>
        <dbReference type="ARBA" id="ARBA00022723"/>
    </source>
</evidence>
<comment type="catalytic activity">
    <reaction evidence="9">
        <text>(6S)-5,6,7,8-tetrahydrofolyl-(gamma-L-Glu)(n) + L-glutamate + ATP = (6S)-5,6,7,8-tetrahydrofolyl-(gamma-L-Glu)(n+1) + ADP + phosphate + H(+)</text>
        <dbReference type="Rhea" id="RHEA:10580"/>
        <dbReference type="Rhea" id="RHEA-COMP:14738"/>
        <dbReference type="Rhea" id="RHEA-COMP:14740"/>
        <dbReference type="ChEBI" id="CHEBI:15378"/>
        <dbReference type="ChEBI" id="CHEBI:29985"/>
        <dbReference type="ChEBI" id="CHEBI:30616"/>
        <dbReference type="ChEBI" id="CHEBI:43474"/>
        <dbReference type="ChEBI" id="CHEBI:141005"/>
        <dbReference type="ChEBI" id="CHEBI:456216"/>
        <dbReference type="EC" id="6.3.2.17"/>
    </reaction>
</comment>
<accession>A0ABP5EQ47</accession>
<proteinExistence type="inferred from homology"/>
<keyword evidence="3" id="KW-0436">Ligase</keyword>